<evidence type="ECO:0000313" key="1">
    <source>
        <dbReference type="EMBL" id="QOR69303.1"/>
    </source>
</evidence>
<dbReference type="AlphaFoldDB" id="A0A7M1SRT8"/>
<organism evidence="1 2">
    <name type="scientific">Ruania alkalisoli</name>
    <dbReference type="NCBI Taxonomy" id="2779775"/>
    <lineage>
        <taxon>Bacteria</taxon>
        <taxon>Bacillati</taxon>
        <taxon>Actinomycetota</taxon>
        <taxon>Actinomycetes</taxon>
        <taxon>Micrococcales</taxon>
        <taxon>Ruaniaceae</taxon>
        <taxon>Ruania</taxon>
    </lineage>
</organism>
<dbReference type="Proteomes" id="UP000593758">
    <property type="component" value="Chromosome"/>
</dbReference>
<protein>
    <submittedName>
        <fullName evidence="1">Uncharacterized protein</fullName>
    </submittedName>
</protein>
<gene>
    <name evidence="1" type="ORF">IM660_11365</name>
</gene>
<dbReference type="EMBL" id="CP063169">
    <property type="protein sequence ID" value="QOR69303.1"/>
    <property type="molecule type" value="Genomic_DNA"/>
</dbReference>
<name>A0A7M1SRT8_9MICO</name>
<proteinExistence type="predicted"/>
<dbReference type="RefSeq" id="WP_193495593.1">
    <property type="nucleotide sequence ID" value="NZ_CP063169.1"/>
</dbReference>
<keyword evidence="2" id="KW-1185">Reference proteome</keyword>
<evidence type="ECO:0000313" key="2">
    <source>
        <dbReference type="Proteomes" id="UP000593758"/>
    </source>
</evidence>
<reference evidence="1 2" key="1">
    <citation type="submission" date="2020-10" db="EMBL/GenBank/DDBJ databases">
        <title>Haloactinobacterium sp. RN3S43, a bacterium isolated from saline soil.</title>
        <authorList>
            <person name="Sun J.-Q."/>
        </authorList>
    </citation>
    <scope>NUCLEOTIDE SEQUENCE [LARGE SCALE GENOMIC DNA]</scope>
    <source>
        <strain evidence="1 2">RN3S43</strain>
    </source>
</reference>
<accession>A0A7M1SRT8</accession>
<dbReference type="KEGG" id="halt:IM660_11365"/>
<sequence>MTASPLEQIHRWVTAGGGYRTQLVREGIAVDLTTCDGGEAVETVTVPRAAHEHLRKIVHPTGG</sequence>